<reference evidence="2 4" key="3">
    <citation type="journal article" date="2018" name="Front. Microbiol.">
        <title>Comparative Genomics of the Herbivore Gut Symbiont Lactobacillus reuteri Reveals Genetic Diversity and Lifestyle Adaptation.</title>
        <authorList>
            <person name="Zhao J."/>
        </authorList>
    </citation>
    <scope>NUCLEOTIDE SEQUENCE [LARGE SCALE GENOMIC DNA]</scope>
    <source>
        <strain evidence="2 4">LR12</strain>
    </source>
</reference>
<name>A0A256V9M0_LIMRT</name>
<evidence type="ECO:0000313" key="1">
    <source>
        <dbReference type="EMBL" id="OYS94066.1"/>
    </source>
</evidence>
<dbReference type="AlphaFoldDB" id="A0A256V9M0"/>
<dbReference type="Proteomes" id="UP000216681">
    <property type="component" value="Unassembled WGS sequence"/>
</dbReference>
<evidence type="ECO:0000313" key="4">
    <source>
        <dbReference type="Proteomes" id="UP000245866"/>
    </source>
</evidence>
<evidence type="ECO:0000313" key="2">
    <source>
        <dbReference type="EMBL" id="PWT43846.1"/>
    </source>
</evidence>
<reference evidence="1 3" key="2">
    <citation type="submission" date="2017-09" db="EMBL/GenBank/DDBJ databases">
        <title>Tripartite evolution among Lactobacillus johnsonii, Lactobacillus taiwanensis, Lactobacillus reuteri and their rodent host.</title>
        <authorList>
            <person name="Wang T."/>
            <person name="Knowles S."/>
            <person name="Cheng C."/>
        </authorList>
    </citation>
    <scope>NUCLEOTIDE SEQUENCE [LARGE SCALE GENOMIC DNA]</scope>
    <source>
        <strain evidence="1 3">105n</strain>
    </source>
</reference>
<proteinExistence type="predicted"/>
<accession>A0A256V9M0</accession>
<sequence>MSKPYILTYDLNTPGQDYNKLHKIIEDEISTGTWCHCWDSTYVFRSELSAWQIMHKLENYVDVNDRLFVSEIPSGMSSNYSGWLTDNEWEYIKKNILDF</sequence>
<gene>
    <name evidence="1" type="ORF">CBG15_04825</name>
    <name evidence="2" type="ORF">DKZ23_11050</name>
</gene>
<organism evidence="1 3">
    <name type="scientific">Limosilactobacillus reuteri</name>
    <name type="common">Lactobacillus reuteri</name>
    <dbReference type="NCBI Taxonomy" id="1598"/>
    <lineage>
        <taxon>Bacteria</taxon>
        <taxon>Bacillati</taxon>
        <taxon>Bacillota</taxon>
        <taxon>Bacilli</taxon>
        <taxon>Lactobacillales</taxon>
        <taxon>Lactobacillaceae</taxon>
        <taxon>Limosilactobacillus</taxon>
    </lineage>
</organism>
<reference evidence="1 3" key="1">
    <citation type="submission" date="2017-05" db="EMBL/GenBank/DDBJ databases">
        <authorList>
            <person name="Lin X.B."/>
            <person name="Stothard P."/>
            <person name="Tasseva G."/>
            <person name="Walter J."/>
        </authorList>
    </citation>
    <scope>NUCLEOTIDE SEQUENCE [LARGE SCALE GENOMIC DNA]</scope>
    <source>
        <strain evidence="1 3">105n</strain>
    </source>
</reference>
<evidence type="ECO:0008006" key="5">
    <source>
        <dbReference type="Google" id="ProtNLM"/>
    </source>
</evidence>
<protein>
    <recommendedName>
        <fullName evidence="5">SinR family protein</fullName>
    </recommendedName>
</protein>
<dbReference type="EMBL" id="NGPX01000019">
    <property type="protein sequence ID" value="OYS94066.1"/>
    <property type="molecule type" value="Genomic_DNA"/>
</dbReference>
<evidence type="ECO:0000313" key="3">
    <source>
        <dbReference type="Proteomes" id="UP000216681"/>
    </source>
</evidence>
<dbReference type="EMBL" id="QGHS01000296">
    <property type="protein sequence ID" value="PWT43846.1"/>
    <property type="molecule type" value="Genomic_DNA"/>
</dbReference>
<reference evidence="2" key="4">
    <citation type="submission" date="2018-05" db="EMBL/GenBank/DDBJ databases">
        <authorList>
            <person name="Lanie J.A."/>
            <person name="Ng W.-L."/>
            <person name="Kazmierczak K.M."/>
            <person name="Andrzejewski T.M."/>
            <person name="Davidsen T.M."/>
            <person name="Wayne K.J."/>
            <person name="Tettelin H."/>
            <person name="Glass J.I."/>
            <person name="Rusch D."/>
            <person name="Podicherti R."/>
            <person name="Tsui H.-C.T."/>
            <person name="Winkler M.E."/>
        </authorList>
    </citation>
    <scope>NUCLEOTIDE SEQUENCE</scope>
    <source>
        <strain evidence="2">LR12</strain>
    </source>
</reference>
<comment type="caution">
    <text evidence="1">The sequence shown here is derived from an EMBL/GenBank/DDBJ whole genome shotgun (WGS) entry which is preliminary data.</text>
</comment>
<dbReference type="RefSeq" id="WP_094511757.1">
    <property type="nucleotide sequence ID" value="NZ_JAJAOX010000219.1"/>
</dbReference>
<dbReference type="Proteomes" id="UP000245866">
    <property type="component" value="Unassembled WGS sequence"/>
</dbReference>